<comment type="subcellular location">
    <subcellularLocation>
        <location evidence="1">Membrane</location>
        <topology evidence="1">Single-pass type II membrane protein</topology>
    </subcellularLocation>
</comment>
<evidence type="ECO:0000256" key="3">
    <source>
        <dbReference type="ARBA" id="ARBA00022679"/>
    </source>
</evidence>
<keyword evidence="6" id="KW-0812">Transmembrane</keyword>
<reference evidence="7" key="1">
    <citation type="submission" date="2016-03" db="EMBL/GenBank/DDBJ databases">
        <title>Mechanisms controlling the formation of the plant cell surface in tip-growing cells are functionally conserved among land plants.</title>
        <authorList>
            <person name="Honkanen S."/>
            <person name="Jones V.A."/>
            <person name="Morieri G."/>
            <person name="Champion C."/>
            <person name="Hetherington A.J."/>
            <person name="Kelly S."/>
            <person name="Saint-Marcoux D."/>
            <person name="Proust H."/>
            <person name="Prescott H."/>
            <person name="Dolan L."/>
        </authorList>
    </citation>
    <scope>NUCLEOTIDE SEQUENCE [LARGE SCALE GENOMIC DNA]</scope>
    <source>
        <tissue evidence="7">Whole gametophyte</tissue>
    </source>
</reference>
<keyword evidence="5" id="KW-0325">Glycoprotein</keyword>
<comment type="caution">
    <text evidence="7">The sequence shown here is derived from an EMBL/GenBank/DDBJ whole genome shotgun (WGS) entry which is preliminary data.</text>
</comment>
<feature type="transmembrane region" description="Helical" evidence="6">
    <location>
        <begin position="43"/>
        <end position="66"/>
    </location>
</feature>
<dbReference type="PANTHER" id="PTHR31042:SF137">
    <property type="entry name" value="GLYCOSYL TRANSFERASE, FAMILY 14"/>
    <property type="match status" value="1"/>
</dbReference>
<evidence type="ECO:0000256" key="4">
    <source>
        <dbReference type="ARBA" id="ARBA00023136"/>
    </source>
</evidence>
<dbReference type="GO" id="GO:0016757">
    <property type="term" value="F:glycosyltransferase activity"/>
    <property type="evidence" value="ECO:0007669"/>
    <property type="project" value="UniProtKB-KW"/>
</dbReference>
<organism evidence="7 8">
    <name type="scientific">Marchantia polymorpha subsp. ruderalis</name>
    <dbReference type="NCBI Taxonomy" id="1480154"/>
    <lineage>
        <taxon>Eukaryota</taxon>
        <taxon>Viridiplantae</taxon>
        <taxon>Streptophyta</taxon>
        <taxon>Embryophyta</taxon>
        <taxon>Marchantiophyta</taxon>
        <taxon>Marchantiopsida</taxon>
        <taxon>Marchantiidae</taxon>
        <taxon>Marchantiales</taxon>
        <taxon>Marchantiaceae</taxon>
        <taxon>Marchantia</taxon>
    </lineage>
</organism>
<dbReference type="EMBL" id="LVLJ01001739">
    <property type="protein sequence ID" value="OAE28491.1"/>
    <property type="molecule type" value="Genomic_DNA"/>
</dbReference>
<gene>
    <name evidence="7" type="ORF">AXG93_115s1820</name>
</gene>
<accession>A0A176W796</accession>
<dbReference type="GO" id="GO:0016020">
    <property type="term" value="C:membrane"/>
    <property type="evidence" value="ECO:0007669"/>
    <property type="project" value="UniProtKB-SubCell"/>
</dbReference>
<keyword evidence="6" id="KW-1133">Transmembrane helix</keyword>
<keyword evidence="2" id="KW-0328">Glycosyltransferase</keyword>
<dbReference type="Pfam" id="PF02485">
    <property type="entry name" value="Branch"/>
    <property type="match status" value="1"/>
</dbReference>
<dbReference type="AlphaFoldDB" id="A0A176W796"/>
<keyword evidence="8" id="KW-1185">Reference proteome</keyword>
<dbReference type="PANTHER" id="PTHR31042">
    <property type="entry name" value="CORE-2/I-BRANCHING BETA-1,6-N-ACETYLGLUCOSAMINYLTRANSFERASE FAMILY PROTEIN-RELATED"/>
    <property type="match status" value="1"/>
</dbReference>
<evidence type="ECO:0000313" key="7">
    <source>
        <dbReference type="EMBL" id="OAE28491.1"/>
    </source>
</evidence>
<name>A0A176W796_MARPO</name>
<keyword evidence="4 6" id="KW-0472">Membrane</keyword>
<dbReference type="Proteomes" id="UP000077202">
    <property type="component" value="Unassembled WGS sequence"/>
</dbReference>
<evidence type="ECO:0000256" key="2">
    <source>
        <dbReference type="ARBA" id="ARBA00022676"/>
    </source>
</evidence>
<dbReference type="InterPro" id="IPR044174">
    <property type="entry name" value="BC10-like"/>
</dbReference>
<evidence type="ECO:0000256" key="1">
    <source>
        <dbReference type="ARBA" id="ARBA00004606"/>
    </source>
</evidence>
<sequence length="496" mass="56778">MISLHLSRELHLEPEVRADLPKPRSILSIHPPLSARTLGALDIIVIVLSLFFFFFLLFFFSSFFVLRRAASTLAARGRQLAMDTVSSTPRKPNTWLLLWCSVTLALFCLAYMSGIDEILPNHNISPLWALTSRPYLAARPSIAGEMSRPEVSSAIEPAWTRTNESQECELPWTTLALDEASLLSCAARLGRQRQRQDGLVPKPRVAFLFITRDRLPHEALWRRFFRGHEDRYSVYVHSRPDYESPSESLFHNHHVPSEGVRRLSMSLVRAMRRLLAYAIVDPDHGPSNSWFVYACEATVPIRSFDFVYEYLTNSQQSFVESFLPHRKYLTWDTEPEFRNSSLRKGELWMAVHARHAVMILNDTTIFNKFNTSCKAWCGPDEQYIQTLLGLLDPQGISNWTTMYVNWTQPHWTSPNLLGADVMTPDWFKDIQGRTVQTDGMFHDTSAVAEEQHWRNVSRDCVYNGVSNSPCYLFARKVEASASADHLQSLPSSVLGY</sequence>
<feature type="transmembrane region" description="Helical" evidence="6">
    <location>
        <begin position="96"/>
        <end position="115"/>
    </location>
</feature>
<evidence type="ECO:0000256" key="6">
    <source>
        <dbReference type="SAM" id="Phobius"/>
    </source>
</evidence>
<proteinExistence type="predicted"/>
<protein>
    <submittedName>
        <fullName evidence="7">Uncharacterized protein</fullName>
    </submittedName>
</protein>
<evidence type="ECO:0000256" key="5">
    <source>
        <dbReference type="ARBA" id="ARBA00023180"/>
    </source>
</evidence>
<dbReference type="InterPro" id="IPR003406">
    <property type="entry name" value="Glyco_trans_14"/>
</dbReference>
<keyword evidence="3" id="KW-0808">Transferase</keyword>
<evidence type="ECO:0000313" key="8">
    <source>
        <dbReference type="Proteomes" id="UP000077202"/>
    </source>
</evidence>